<feature type="transmembrane region" description="Helical" evidence="13">
    <location>
        <begin position="495"/>
        <end position="513"/>
    </location>
</feature>
<evidence type="ECO:0000256" key="2">
    <source>
        <dbReference type="ARBA" id="ARBA00009010"/>
    </source>
</evidence>
<dbReference type="GO" id="GO:0034737">
    <property type="term" value="F:ergosterol O-acyltransferase activity"/>
    <property type="evidence" value="ECO:0007669"/>
    <property type="project" value="TreeGrafter"/>
</dbReference>
<evidence type="ECO:0000313" key="14">
    <source>
        <dbReference type="EMBL" id="OSD04816.1"/>
    </source>
</evidence>
<accession>A0A1Y2IUK5</accession>
<dbReference type="OrthoDB" id="10039049at2759"/>
<reference evidence="14 15" key="1">
    <citation type="journal article" date="2015" name="Biotechnol. Biofuels">
        <title>Enhanced degradation of softwood versus hardwood by the white-rot fungus Pycnoporus coccineus.</title>
        <authorList>
            <person name="Couturier M."/>
            <person name="Navarro D."/>
            <person name="Chevret D."/>
            <person name="Henrissat B."/>
            <person name="Piumi F."/>
            <person name="Ruiz-Duenas F.J."/>
            <person name="Martinez A.T."/>
            <person name="Grigoriev I.V."/>
            <person name="Riley R."/>
            <person name="Lipzen A."/>
            <person name="Berrin J.G."/>
            <person name="Master E.R."/>
            <person name="Rosso M.N."/>
        </authorList>
    </citation>
    <scope>NUCLEOTIDE SEQUENCE [LARGE SCALE GENOMIC DNA]</scope>
    <source>
        <strain evidence="14 15">BRFM310</strain>
    </source>
</reference>
<evidence type="ECO:0000256" key="1">
    <source>
        <dbReference type="ARBA" id="ARBA00004477"/>
    </source>
</evidence>
<proteinExistence type="inferred from homology"/>
<keyword evidence="8 10" id="KW-0012">Acyltransferase</keyword>
<evidence type="ECO:0000256" key="4">
    <source>
        <dbReference type="ARBA" id="ARBA00022692"/>
    </source>
</evidence>
<feature type="transmembrane region" description="Helical" evidence="13">
    <location>
        <begin position="96"/>
        <end position="120"/>
    </location>
</feature>
<protein>
    <recommendedName>
        <fullName evidence="10">O-acyltransferase</fullName>
    </recommendedName>
</protein>
<dbReference type="AlphaFoldDB" id="A0A1Y2IUK5"/>
<keyword evidence="3 10" id="KW-0808">Transferase</keyword>
<evidence type="ECO:0000256" key="7">
    <source>
        <dbReference type="ARBA" id="ARBA00023136"/>
    </source>
</evidence>
<feature type="transmembrane region" description="Helical" evidence="13">
    <location>
        <begin position="25"/>
        <end position="43"/>
    </location>
</feature>
<dbReference type="InterPro" id="IPR004299">
    <property type="entry name" value="MBOAT_fam"/>
</dbReference>
<feature type="transmembrane region" description="Helical" evidence="13">
    <location>
        <begin position="64"/>
        <end position="90"/>
    </location>
</feature>
<keyword evidence="7 10" id="KW-0472">Membrane</keyword>
<evidence type="ECO:0000256" key="5">
    <source>
        <dbReference type="ARBA" id="ARBA00022824"/>
    </source>
</evidence>
<evidence type="ECO:0000256" key="9">
    <source>
        <dbReference type="ARBA" id="ARBA00023568"/>
    </source>
</evidence>
<keyword evidence="4 13" id="KW-0812">Transmembrane</keyword>
<evidence type="ECO:0000256" key="8">
    <source>
        <dbReference type="ARBA" id="ARBA00023315"/>
    </source>
</evidence>
<evidence type="ECO:0000313" key="15">
    <source>
        <dbReference type="Proteomes" id="UP000193067"/>
    </source>
</evidence>
<dbReference type="GO" id="GO:0008204">
    <property type="term" value="P:ergosterol metabolic process"/>
    <property type="evidence" value="ECO:0007669"/>
    <property type="project" value="TreeGrafter"/>
</dbReference>
<dbReference type="Proteomes" id="UP000193067">
    <property type="component" value="Unassembled WGS sequence"/>
</dbReference>
<comment type="subcellular location">
    <subcellularLocation>
        <location evidence="1 10">Endoplasmic reticulum membrane</location>
        <topology evidence="1 10">Multi-pass membrane protein</topology>
    </subcellularLocation>
</comment>
<dbReference type="InterPro" id="IPR014371">
    <property type="entry name" value="Oat_ACAT_DAG_ARE"/>
</dbReference>
<keyword evidence="6 13" id="KW-1133">Transmembrane helix</keyword>
<dbReference type="Pfam" id="PF03062">
    <property type="entry name" value="MBOAT"/>
    <property type="match status" value="1"/>
</dbReference>
<dbReference type="STRING" id="1353009.A0A1Y2IUK5"/>
<keyword evidence="5 10" id="KW-0256">Endoplasmic reticulum</keyword>
<feature type="region of interest" description="Disordered" evidence="12">
    <location>
        <begin position="190"/>
        <end position="209"/>
    </location>
</feature>
<feature type="transmembrane region" description="Helical" evidence="13">
    <location>
        <begin position="470"/>
        <end position="489"/>
    </location>
</feature>
<dbReference type="GO" id="GO:0005789">
    <property type="term" value="C:endoplasmic reticulum membrane"/>
    <property type="evidence" value="ECO:0007669"/>
    <property type="project" value="UniProtKB-SubCell"/>
</dbReference>
<evidence type="ECO:0000256" key="13">
    <source>
        <dbReference type="SAM" id="Phobius"/>
    </source>
</evidence>
<evidence type="ECO:0000256" key="6">
    <source>
        <dbReference type="ARBA" id="ARBA00022989"/>
    </source>
</evidence>
<organism evidence="14 15">
    <name type="scientific">Trametes coccinea (strain BRFM310)</name>
    <name type="common">Pycnoporus coccineus</name>
    <dbReference type="NCBI Taxonomy" id="1353009"/>
    <lineage>
        <taxon>Eukaryota</taxon>
        <taxon>Fungi</taxon>
        <taxon>Dikarya</taxon>
        <taxon>Basidiomycota</taxon>
        <taxon>Agaricomycotina</taxon>
        <taxon>Agaricomycetes</taxon>
        <taxon>Polyporales</taxon>
        <taxon>Polyporaceae</taxon>
        <taxon>Trametes</taxon>
    </lineage>
</organism>
<evidence type="ECO:0000256" key="11">
    <source>
        <dbReference type="PIRSR" id="PIRSR000439-1"/>
    </source>
</evidence>
<comment type="similarity">
    <text evidence="2 10">Belongs to the membrane-bound acyltransferase family. Sterol o-acyltransferase subfamily.</text>
</comment>
<dbReference type="PANTHER" id="PTHR10408">
    <property type="entry name" value="STEROL O-ACYLTRANSFERASE"/>
    <property type="match status" value="1"/>
</dbReference>
<dbReference type="EMBL" id="KZ084095">
    <property type="protein sequence ID" value="OSD04816.1"/>
    <property type="molecule type" value="Genomic_DNA"/>
</dbReference>
<dbReference type="PANTHER" id="PTHR10408:SF9">
    <property type="entry name" value="STEROL O-ACYLTRANSFERASE 2-RELATED"/>
    <property type="match status" value="1"/>
</dbReference>
<feature type="transmembrane region" description="Helical" evidence="13">
    <location>
        <begin position="525"/>
        <end position="544"/>
    </location>
</feature>
<feature type="transmembrane region" description="Helical" evidence="13">
    <location>
        <begin position="387"/>
        <end position="406"/>
    </location>
</feature>
<gene>
    <name evidence="14" type="ORF">PYCCODRAFT_1363377</name>
</gene>
<comment type="function">
    <text evidence="9">Sterol O-acyltransferase that catalyzes the formation of stery esters.</text>
</comment>
<keyword evidence="15" id="KW-1185">Reference proteome</keyword>
<evidence type="ECO:0000256" key="10">
    <source>
        <dbReference type="PIRNR" id="PIRNR000439"/>
    </source>
</evidence>
<dbReference type="PIRSF" id="PIRSF000439">
    <property type="entry name" value="Oat_ACAT_DAG_ARE"/>
    <property type="match status" value="1"/>
</dbReference>
<name>A0A1Y2IUK5_TRAC3</name>
<evidence type="ECO:0000256" key="3">
    <source>
        <dbReference type="ARBA" id="ARBA00022679"/>
    </source>
</evidence>
<feature type="active site" evidence="11">
    <location>
        <position position="482"/>
    </location>
</feature>
<evidence type="ECO:0000256" key="12">
    <source>
        <dbReference type="SAM" id="MobiDB-lite"/>
    </source>
</evidence>
<sequence length="545" mass="61302">MVTFAPRKSFFDISNESVASNEFRGFFSLFWISLFLFAVRTYVRSIETNGYPLDFQFASMFSRHAITLAISDAVLVLSTAICVPFAKAVAHGWIRYYPAGVILQHLWQTAVLAIAIIWTFNRHWPWVQSGFLTLHSFTMIMKMHSYLSTNGQLAYTYHHAEKVLAELKQATEEDGGWDAALRKAEEAMLQQDSPIPQGTPDAPAGVPDGSTTSYVDARTAVTLRQRLAARAAAAAGNGAAADATAASTVKTTGTRVLSPGATAIPTDPPSPSEILCHHPNAKISHLAQTHAELQTELSGPVEGRVRYPSNLTFRDFAWYMLTPTLVYELEYPRTDRIRPLYVFEKTVAFMGTFALLYTIVETFIIPLTPTKEQSFARSLLDLALPFMISYLLLFYIIFECICNGFAELSYFADRQFYDDWVRLSSLFSSPWNSTSWDEFSRKWNRPVHTFLLRHVYASTMSSYKLTRQSAMFVTFLLSAAAHELVMAIVTKKIRFYLFALQLAQIPLIAVGRIPAIRRNKLLGNIVFWLGLYAGFPLLCVAYCAY</sequence>
<feature type="transmembrane region" description="Helical" evidence="13">
    <location>
        <begin position="346"/>
        <end position="367"/>
    </location>
</feature>